<keyword evidence="3" id="KW-0633">Potassium transport</keyword>
<sequence length="458" mass="50010">MKVIVCGAGQVGWQIARHLSSERNDVTLVDSKPELVRRATDALDVQGIVGFASHPNILEQAGARDADMVIAATYSDEVNMVTCQVAHSVFGVTRKIARLREQSYLDPRYSDLFRREHMPIDVIISPEREVSQAALKRVAYPEAFDVQEYFQGKALLIGLALDADCAVLNTSLRQLSDLFPTLRIMVAGVRRGKRLFAPEPEDQLYAGDQIYVLVDARDVIRAFEVFGKAPARQERVLVIGGGNVGLSVARALENQPVRVRVKVIERDRARAEAAADGLERSIVLHGDGMDANLLDEAGIGKIDSVLLLTDDDRTNLLAAVRAKSLGATQAISLINDPGMVSLAGAMGIDAHINPRALTVSSILRHVRHGRVRSVYLLGDREAEVIEAQVLSTSQLSNARVRDIAFPEGALLIGVSRKGEFLRPNGDMVLREGDLVVIFSLTGDVPKVDELLQVAVEFF</sequence>
<proteinExistence type="predicted"/>
<keyword evidence="2" id="KW-0813">Transport</keyword>
<reference evidence="9 10" key="1">
    <citation type="submission" date="2018-06" db="EMBL/GenBank/DDBJ databases">
        <title>Genomic Encyclopedia of Archaeal and Bacterial Type Strains, Phase II (KMG-II): from individual species to whole genera.</title>
        <authorList>
            <person name="Goeker M."/>
        </authorList>
    </citation>
    <scope>NUCLEOTIDE SEQUENCE [LARGE SCALE GENOMIC DNA]</scope>
    <source>
        <strain evidence="9 10">DSM 13087</strain>
    </source>
</reference>
<feature type="domain" description="RCK N-terminal" evidence="7">
    <location>
        <begin position="233"/>
        <end position="352"/>
    </location>
</feature>
<dbReference type="SUPFAM" id="SSF116726">
    <property type="entry name" value="TrkA C-terminal domain-like"/>
    <property type="match status" value="2"/>
</dbReference>
<dbReference type="SUPFAM" id="SSF51735">
    <property type="entry name" value="NAD(P)-binding Rossmann-fold domains"/>
    <property type="match status" value="2"/>
</dbReference>
<evidence type="ECO:0000256" key="5">
    <source>
        <dbReference type="ARBA" id="ARBA00023027"/>
    </source>
</evidence>
<evidence type="ECO:0000256" key="1">
    <source>
        <dbReference type="ARBA" id="ARBA00017378"/>
    </source>
</evidence>
<evidence type="ECO:0000259" key="7">
    <source>
        <dbReference type="PROSITE" id="PS51201"/>
    </source>
</evidence>
<dbReference type="InterPro" id="IPR003148">
    <property type="entry name" value="RCK_N"/>
</dbReference>
<evidence type="ECO:0000256" key="4">
    <source>
        <dbReference type="ARBA" id="ARBA00022958"/>
    </source>
</evidence>
<dbReference type="InterPro" id="IPR006036">
    <property type="entry name" value="K_uptake_TrkA"/>
</dbReference>
<keyword evidence="4" id="KW-0630">Potassium</keyword>
<protein>
    <recommendedName>
        <fullName evidence="1">Trk system potassium uptake protein TrkA</fullName>
    </recommendedName>
</protein>
<evidence type="ECO:0000313" key="10">
    <source>
        <dbReference type="Proteomes" id="UP000249364"/>
    </source>
</evidence>
<dbReference type="AlphaFoldDB" id="A0A2W7QKZ6"/>
<dbReference type="NCBIfam" id="NF007032">
    <property type="entry name" value="PRK09496.1-4"/>
    <property type="match status" value="1"/>
</dbReference>
<dbReference type="GO" id="GO:0005886">
    <property type="term" value="C:plasma membrane"/>
    <property type="evidence" value="ECO:0007669"/>
    <property type="project" value="InterPro"/>
</dbReference>
<dbReference type="Proteomes" id="UP000249364">
    <property type="component" value="Unassembled WGS sequence"/>
</dbReference>
<dbReference type="InterPro" id="IPR006037">
    <property type="entry name" value="RCK_C"/>
</dbReference>
<dbReference type="GO" id="GO:0015079">
    <property type="term" value="F:potassium ion transmembrane transporter activity"/>
    <property type="evidence" value="ECO:0007669"/>
    <property type="project" value="InterPro"/>
</dbReference>
<dbReference type="Gene3D" id="3.40.50.720">
    <property type="entry name" value="NAD(P)-binding Rossmann-like Domain"/>
    <property type="match status" value="2"/>
</dbReference>
<name>A0A2W7QKZ6_9RHOB</name>
<dbReference type="Pfam" id="PF02254">
    <property type="entry name" value="TrkA_N"/>
    <property type="match status" value="2"/>
</dbReference>
<dbReference type="PROSITE" id="PS51202">
    <property type="entry name" value="RCK_C"/>
    <property type="match status" value="2"/>
</dbReference>
<evidence type="ECO:0000256" key="2">
    <source>
        <dbReference type="ARBA" id="ARBA00022448"/>
    </source>
</evidence>
<feature type="domain" description="RCK C-terminal" evidence="8">
    <location>
        <begin position="144"/>
        <end position="229"/>
    </location>
</feature>
<organism evidence="9 10">
    <name type="scientific">Roseinatronobacter thiooxidans</name>
    <dbReference type="NCBI Taxonomy" id="121821"/>
    <lineage>
        <taxon>Bacteria</taxon>
        <taxon>Pseudomonadati</taxon>
        <taxon>Pseudomonadota</taxon>
        <taxon>Alphaproteobacteria</taxon>
        <taxon>Rhodobacterales</taxon>
        <taxon>Paracoccaceae</taxon>
        <taxon>Roseinatronobacter</taxon>
    </lineage>
</organism>
<dbReference type="NCBIfam" id="NF007031">
    <property type="entry name" value="PRK09496.1-2"/>
    <property type="match status" value="1"/>
</dbReference>
<dbReference type="InterPro" id="IPR036721">
    <property type="entry name" value="RCK_C_sf"/>
</dbReference>
<accession>A0A2W7QKZ6</accession>
<dbReference type="PROSITE" id="PS51201">
    <property type="entry name" value="RCK_N"/>
    <property type="match status" value="2"/>
</dbReference>
<dbReference type="RefSeq" id="WP_071470719.1">
    <property type="nucleotide sequence ID" value="NZ_MEHT01000045.1"/>
</dbReference>
<keyword evidence="5" id="KW-0520">NAD</keyword>
<dbReference type="OrthoDB" id="9775180at2"/>
<feature type="domain" description="RCK C-terminal" evidence="8">
    <location>
        <begin position="372"/>
        <end position="453"/>
    </location>
</feature>
<keyword evidence="6" id="KW-0406">Ion transport</keyword>
<dbReference type="PRINTS" id="PR00335">
    <property type="entry name" value="KUPTAKETRKA"/>
</dbReference>
<feature type="domain" description="RCK N-terminal" evidence="7">
    <location>
        <begin position="1"/>
        <end position="124"/>
    </location>
</feature>
<evidence type="ECO:0000256" key="6">
    <source>
        <dbReference type="ARBA" id="ARBA00023065"/>
    </source>
</evidence>
<dbReference type="STRING" id="121821.GCA_001870675_02934"/>
<dbReference type="PANTHER" id="PTHR43833">
    <property type="entry name" value="POTASSIUM CHANNEL PROTEIN 2-RELATED-RELATED"/>
    <property type="match status" value="1"/>
</dbReference>
<evidence type="ECO:0000256" key="3">
    <source>
        <dbReference type="ARBA" id="ARBA00022538"/>
    </source>
</evidence>
<keyword evidence="10" id="KW-1185">Reference proteome</keyword>
<comment type="caution">
    <text evidence="9">The sequence shown here is derived from an EMBL/GenBank/DDBJ whole genome shotgun (WGS) entry which is preliminary data.</text>
</comment>
<gene>
    <name evidence="9" type="ORF">LY56_00916</name>
</gene>
<dbReference type="InterPro" id="IPR036291">
    <property type="entry name" value="NAD(P)-bd_dom_sf"/>
</dbReference>
<dbReference type="NCBIfam" id="NF007039">
    <property type="entry name" value="PRK09496.3-2"/>
    <property type="match status" value="1"/>
</dbReference>
<evidence type="ECO:0000313" key="9">
    <source>
        <dbReference type="EMBL" id="PZX46710.1"/>
    </source>
</evidence>
<dbReference type="Gene3D" id="3.30.70.1450">
    <property type="entry name" value="Regulator of K+ conductance, C-terminal domain"/>
    <property type="match status" value="2"/>
</dbReference>
<evidence type="ECO:0000259" key="8">
    <source>
        <dbReference type="PROSITE" id="PS51202"/>
    </source>
</evidence>
<dbReference type="PANTHER" id="PTHR43833:SF5">
    <property type="entry name" value="TRK SYSTEM POTASSIUM UPTAKE PROTEIN TRKA"/>
    <property type="match status" value="1"/>
</dbReference>
<dbReference type="EMBL" id="QKZQ01000003">
    <property type="protein sequence ID" value="PZX46710.1"/>
    <property type="molecule type" value="Genomic_DNA"/>
</dbReference>
<dbReference type="InterPro" id="IPR050721">
    <property type="entry name" value="Trk_Ktr_HKT_K-transport"/>
</dbReference>
<dbReference type="Pfam" id="PF02080">
    <property type="entry name" value="TrkA_C"/>
    <property type="match status" value="2"/>
</dbReference>